<dbReference type="OrthoDB" id="6555107at2"/>
<sequence length="273" mass="29752">MNSSNKNPLSPRHRRGRIRPSMLGVRYGREAVLAVALAYTALPAAAQEGWTIEATTYLWFPTTASTVQTPFGPAETELSAKDALEDLEFGIMGTVISRRGPWALTGDLIYLDLQSTDEVSAGLAFTDIETDTTLTAISIYGSYAVVSGPTYAIEVGAGLRGISSTLDVVFRLQDTTLGTFEVEDAWVDPVLAARATGTFGERWTGALTVDYGGFGWGNASDETWQVIATMGYRVNDRWSIQGGYRQLRFERENDGVDYEVDLSGPILGATYRF</sequence>
<reference evidence="1 2" key="1">
    <citation type="submission" date="2019-06" db="EMBL/GenBank/DDBJ databases">
        <authorList>
            <person name="Jiang L."/>
        </authorList>
    </citation>
    <scope>NUCLEOTIDE SEQUENCE [LARGE SCALE GENOMIC DNA]</scope>
    <source>
        <strain evidence="1 2">YIM 48858</strain>
    </source>
</reference>
<accession>A0A5C4N8T8</accession>
<dbReference type="AlphaFoldDB" id="A0A5C4N8T8"/>
<evidence type="ECO:0000313" key="1">
    <source>
        <dbReference type="EMBL" id="TNC66567.1"/>
    </source>
</evidence>
<gene>
    <name evidence="1" type="ORF">FHG71_16405</name>
</gene>
<dbReference type="EMBL" id="VDFV01000032">
    <property type="protein sequence ID" value="TNC66567.1"/>
    <property type="molecule type" value="Genomic_DNA"/>
</dbReference>
<organism evidence="1 2">
    <name type="scientific">Rubellimicrobium roseum</name>
    <dbReference type="NCBI Taxonomy" id="687525"/>
    <lineage>
        <taxon>Bacteria</taxon>
        <taxon>Pseudomonadati</taxon>
        <taxon>Pseudomonadota</taxon>
        <taxon>Alphaproteobacteria</taxon>
        <taxon>Rhodobacterales</taxon>
        <taxon>Roseobacteraceae</taxon>
        <taxon>Rubellimicrobium</taxon>
    </lineage>
</organism>
<keyword evidence="2" id="KW-1185">Reference proteome</keyword>
<comment type="caution">
    <text evidence="1">The sequence shown here is derived from an EMBL/GenBank/DDBJ whole genome shotgun (WGS) entry which is preliminary data.</text>
</comment>
<dbReference type="Proteomes" id="UP000305709">
    <property type="component" value="Unassembled WGS sequence"/>
</dbReference>
<protein>
    <submittedName>
        <fullName evidence="1">Porin family protein</fullName>
    </submittedName>
</protein>
<dbReference type="SUPFAM" id="SSF56925">
    <property type="entry name" value="OMPA-like"/>
    <property type="match status" value="1"/>
</dbReference>
<name>A0A5C4N8T8_9RHOB</name>
<proteinExistence type="predicted"/>
<evidence type="ECO:0000313" key="2">
    <source>
        <dbReference type="Proteomes" id="UP000305709"/>
    </source>
</evidence>
<dbReference type="InterPro" id="IPR011250">
    <property type="entry name" value="OMP/PagP_B-barrel"/>
</dbReference>